<evidence type="ECO:0000259" key="1">
    <source>
        <dbReference type="Pfam" id="PF09084"/>
    </source>
</evidence>
<proteinExistence type="predicted"/>
<dbReference type="EMBL" id="CP016895">
    <property type="protein sequence ID" value="AOA57039.1"/>
    <property type="molecule type" value="Genomic_DNA"/>
</dbReference>
<reference evidence="2 3" key="1">
    <citation type="submission" date="2016-08" db="EMBL/GenBank/DDBJ databases">
        <authorList>
            <person name="Seilhamer J.J."/>
        </authorList>
    </citation>
    <scope>NUCLEOTIDE SEQUENCE [LARGE SCALE GENOMIC DNA]</scope>
    <source>
        <strain evidence="2 3">BRTC-1</strain>
    </source>
</reference>
<protein>
    <submittedName>
        <fullName evidence="2">Sulfate ester-binding protein</fullName>
    </submittedName>
</protein>
<dbReference type="PANTHER" id="PTHR30024:SF21">
    <property type="entry name" value="ABC TRANSPORTER SUBSTRATE-BINDING PROTEIN"/>
    <property type="match status" value="1"/>
</dbReference>
<dbReference type="KEGG" id="ala:BFG52_00815"/>
<dbReference type="SUPFAM" id="SSF53850">
    <property type="entry name" value="Periplasmic binding protein-like II"/>
    <property type="match status" value="1"/>
</dbReference>
<dbReference type="InterPro" id="IPR015168">
    <property type="entry name" value="SsuA/THI5"/>
</dbReference>
<dbReference type="RefSeq" id="WP_067551307.1">
    <property type="nucleotide sequence ID" value="NZ_CP016895.1"/>
</dbReference>
<keyword evidence="3" id="KW-1185">Reference proteome</keyword>
<gene>
    <name evidence="2" type="ORF">BFG52_00815</name>
</gene>
<feature type="domain" description="SsuA/THI5-like" evidence="1">
    <location>
        <begin position="101"/>
        <end position="277"/>
    </location>
</feature>
<sequence>MLSTKKPTHYWTFAVFSLLLLLFLIFKPQAQQGTETHQRATSASPNSTKIVIAVPDLSAGKNSSSANIVVDYLYTHKILEQEFAKDHIQVEWKFFKGAGPAINEALANKQLDFAFLGDLAAIIGKANGLDTRLIAAMGRGTDVYLGVLKGHNYQSLEQLKGKRIAVWQGTAFQLSFAQFIESQGYKRSDFRIVNLDIPATNAALASKQIDAGWGIIPMLALQKQGLIDIPFSTRDTQDGRGAILSGLVARNDFLQQNPALSQRLVNAVLKAYAWTADEKNRQVAIQLVTKNANYPNDLYQRYLEGIALGQIYQPRLDAAYLQQLQRSVDAAAAAQLIHQPFQVSQWADTSWVERAWTELSAEQQIAAVKTGVQQ</sequence>
<accession>A0A1B2LVU4</accession>
<name>A0A1B2LVU4_9GAMM</name>
<evidence type="ECO:0000313" key="3">
    <source>
        <dbReference type="Proteomes" id="UP000093391"/>
    </source>
</evidence>
<dbReference type="OrthoDB" id="9780180at2"/>
<evidence type="ECO:0000313" key="2">
    <source>
        <dbReference type="EMBL" id="AOA57039.1"/>
    </source>
</evidence>
<dbReference type="Gene3D" id="3.40.190.10">
    <property type="entry name" value="Periplasmic binding protein-like II"/>
    <property type="match status" value="2"/>
</dbReference>
<dbReference type="Pfam" id="PF09084">
    <property type="entry name" value="NMT1"/>
    <property type="match status" value="1"/>
</dbReference>
<organism evidence="2 3">
    <name type="scientific">Acinetobacter larvae</name>
    <dbReference type="NCBI Taxonomy" id="1789224"/>
    <lineage>
        <taxon>Bacteria</taxon>
        <taxon>Pseudomonadati</taxon>
        <taxon>Pseudomonadota</taxon>
        <taxon>Gammaproteobacteria</taxon>
        <taxon>Moraxellales</taxon>
        <taxon>Moraxellaceae</taxon>
        <taxon>Acinetobacter</taxon>
    </lineage>
</organism>
<dbReference type="PANTHER" id="PTHR30024">
    <property type="entry name" value="ALIPHATIC SULFONATES-BINDING PROTEIN-RELATED"/>
    <property type="match status" value="1"/>
</dbReference>
<dbReference type="AlphaFoldDB" id="A0A1B2LVU4"/>
<dbReference type="Proteomes" id="UP000093391">
    <property type="component" value="Chromosome"/>
</dbReference>
<dbReference type="STRING" id="1789224.BFG52_00815"/>